<organism evidence="1 2">
    <name type="scientific">Paenibacillus albiflavus</name>
    <dbReference type="NCBI Taxonomy" id="2545760"/>
    <lineage>
        <taxon>Bacteria</taxon>
        <taxon>Bacillati</taxon>
        <taxon>Bacillota</taxon>
        <taxon>Bacilli</taxon>
        <taxon>Bacillales</taxon>
        <taxon>Paenibacillaceae</taxon>
        <taxon>Paenibacillus</taxon>
    </lineage>
</organism>
<name>A0A4R4E5E6_9BACL</name>
<proteinExistence type="predicted"/>
<evidence type="ECO:0000313" key="2">
    <source>
        <dbReference type="Proteomes" id="UP000295418"/>
    </source>
</evidence>
<accession>A0A4R4E5E6</accession>
<protein>
    <submittedName>
        <fullName evidence="1">Uncharacterized protein</fullName>
    </submittedName>
</protein>
<dbReference type="OrthoDB" id="2971377at2"/>
<sequence>MDKPEVTGQQLADQWARELPAHMPTSDHAKVWSDESNDQALRIHITNAGRSSYTFDFACTYMDSREVKVDLVDVEKDDLHIDETQDQVQGLIEDYVRHIHECAQALHDVTHHGEGVQ</sequence>
<evidence type="ECO:0000313" key="1">
    <source>
        <dbReference type="EMBL" id="TCZ72855.1"/>
    </source>
</evidence>
<reference evidence="1 2" key="1">
    <citation type="submission" date="2019-03" db="EMBL/GenBank/DDBJ databases">
        <authorList>
            <person name="Kim M.K.M."/>
        </authorList>
    </citation>
    <scope>NUCLEOTIDE SEQUENCE [LARGE SCALE GENOMIC DNA]</scope>
    <source>
        <strain evidence="1 2">18JY21-1</strain>
    </source>
</reference>
<comment type="caution">
    <text evidence="1">The sequence shown here is derived from an EMBL/GenBank/DDBJ whole genome shotgun (WGS) entry which is preliminary data.</text>
</comment>
<dbReference type="RefSeq" id="WP_132420224.1">
    <property type="nucleotide sequence ID" value="NZ_SKFG01000037.1"/>
</dbReference>
<dbReference type="AlphaFoldDB" id="A0A4R4E5E6"/>
<gene>
    <name evidence="1" type="ORF">E0485_22080</name>
</gene>
<dbReference type="EMBL" id="SKFG01000037">
    <property type="protein sequence ID" value="TCZ72855.1"/>
    <property type="molecule type" value="Genomic_DNA"/>
</dbReference>
<dbReference type="Proteomes" id="UP000295418">
    <property type="component" value="Unassembled WGS sequence"/>
</dbReference>
<keyword evidence="2" id="KW-1185">Reference proteome</keyword>